<accession>A0AAU7T1E8</accession>
<feature type="domain" description="Pili assembly chaperone N-terminal" evidence="7">
    <location>
        <begin position="23"/>
        <end position="145"/>
    </location>
</feature>
<keyword evidence="5" id="KW-0143">Chaperone</keyword>
<dbReference type="PRINTS" id="PR00969">
    <property type="entry name" value="CHAPERONPILI"/>
</dbReference>
<evidence type="ECO:0000256" key="3">
    <source>
        <dbReference type="ARBA" id="ARBA00022729"/>
    </source>
</evidence>
<dbReference type="InterPro" id="IPR036316">
    <property type="entry name" value="Pili_assmbl_chap_C_dom_sf"/>
</dbReference>
<evidence type="ECO:0000256" key="2">
    <source>
        <dbReference type="ARBA" id="ARBA00007399"/>
    </source>
</evidence>
<dbReference type="AlphaFoldDB" id="A0AAU7T1E8"/>
<dbReference type="Pfam" id="PF00345">
    <property type="entry name" value="PapD_N"/>
    <property type="match status" value="1"/>
</dbReference>
<dbReference type="EMBL" id="CP157982">
    <property type="protein sequence ID" value="XBU17252.1"/>
    <property type="molecule type" value="Genomic_DNA"/>
</dbReference>
<geneLocation type="plasmid" evidence="9">
    <name>unnamed1</name>
</geneLocation>
<keyword evidence="9" id="KW-0614">Plasmid</keyword>
<evidence type="ECO:0000256" key="1">
    <source>
        <dbReference type="ARBA" id="ARBA00004418"/>
    </source>
</evidence>
<dbReference type="InterPro" id="IPR050643">
    <property type="entry name" value="Periplasmic_pilus_chap"/>
</dbReference>
<evidence type="ECO:0000259" key="7">
    <source>
        <dbReference type="Pfam" id="PF00345"/>
    </source>
</evidence>
<evidence type="ECO:0000313" key="9">
    <source>
        <dbReference type="EMBL" id="XBU17252.1"/>
    </source>
</evidence>
<dbReference type="InterPro" id="IPR013783">
    <property type="entry name" value="Ig-like_fold"/>
</dbReference>
<dbReference type="InterPro" id="IPR008962">
    <property type="entry name" value="PapD-like_sf"/>
</dbReference>
<keyword evidence="3 6" id="KW-0732">Signal</keyword>
<sequence length="246" mass="27674">MFRYAFILTLLASIVSTQSWANIVMVGTRVIFPAESNEKTLQFSNNGDIPYIVQIWLDRGNDASTPENADAPFVVNPPLFRINPHKGQMARLIYVPQTALLQDRESIFYLNFKQIPALQESSADQNKLIFLVKNRLKVFYRPKTIVGNVEAMPQKWTFNLQQNAKGSTVTVHNPTGYYANLTTATLKVKQQSYSIDPKSVAMIAPYSSATWPLPKKVTVDQDSVLSVTYVNDYGAIARQDIPVQQP</sequence>
<proteinExistence type="inferred from homology"/>
<organism evidence="9">
    <name type="scientific">Acinetobacter sp. A1-4-2</name>
    <dbReference type="NCBI Taxonomy" id="3156489"/>
    <lineage>
        <taxon>Bacteria</taxon>
        <taxon>Pseudomonadati</taxon>
        <taxon>Pseudomonadota</taxon>
        <taxon>Gammaproteobacteria</taxon>
        <taxon>Moraxellales</taxon>
        <taxon>Moraxellaceae</taxon>
        <taxon>Acinetobacter</taxon>
    </lineage>
</organism>
<dbReference type="InterPro" id="IPR016147">
    <property type="entry name" value="Pili_assmbl_chaperone_N"/>
</dbReference>
<dbReference type="InterPro" id="IPR016148">
    <property type="entry name" value="Pili_assmbl_chaperone_C"/>
</dbReference>
<feature type="chain" id="PRO_5043784057" evidence="6">
    <location>
        <begin position="22"/>
        <end position="246"/>
    </location>
</feature>
<name>A0AAU7T1E8_9GAMM</name>
<dbReference type="GO" id="GO:0030288">
    <property type="term" value="C:outer membrane-bounded periplasmic space"/>
    <property type="evidence" value="ECO:0007669"/>
    <property type="project" value="InterPro"/>
</dbReference>
<dbReference type="PANTHER" id="PTHR30251:SF25">
    <property type="entry name" value="FIMBRIAE CHAPARONE"/>
    <property type="match status" value="1"/>
</dbReference>
<feature type="domain" description="Pili assembly chaperone C-terminal" evidence="8">
    <location>
        <begin position="171"/>
        <end position="236"/>
    </location>
</feature>
<dbReference type="Gene3D" id="2.60.40.10">
    <property type="entry name" value="Immunoglobulins"/>
    <property type="match status" value="2"/>
</dbReference>
<evidence type="ECO:0000259" key="8">
    <source>
        <dbReference type="Pfam" id="PF02753"/>
    </source>
</evidence>
<evidence type="ECO:0000256" key="5">
    <source>
        <dbReference type="ARBA" id="ARBA00023186"/>
    </source>
</evidence>
<keyword evidence="4" id="KW-0574">Periplasm</keyword>
<dbReference type="PANTHER" id="PTHR30251">
    <property type="entry name" value="PILUS ASSEMBLY CHAPERONE"/>
    <property type="match status" value="1"/>
</dbReference>
<comment type="subcellular location">
    <subcellularLocation>
        <location evidence="1">Periplasm</location>
    </subcellularLocation>
</comment>
<dbReference type="SUPFAM" id="SSF49354">
    <property type="entry name" value="PapD-like"/>
    <property type="match status" value="1"/>
</dbReference>
<dbReference type="RefSeq" id="WP_349929868.1">
    <property type="nucleotide sequence ID" value="NZ_CP157982.1"/>
</dbReference>
<feature type="signal peptide" evidence="6">
    <location>
        <begin position="1"/>
        <end position="21"/>
    </location>
</feature>
<evidence type="ECO:0000256" key="4">
    <source>
        <dbReference type="ARBA" id="ARBA00022764"/>
    </source>
</evidence>
<dbReference type="Pfam" id="PF02753">
    <property type="entry name" value="PapD_C"/>
    <property type="match status" value="1"/>
</dbReference>
<gene>
    <name evidence="9" type="ORF">ABJ384_14840</name>
</gene>
<protein>
    <submittedName>
        <fullName evidence="9">Molecular chaperone</fullName>
    </submittedName>
</protein>
<comment type="similarity">
    <text evidence="2">Belongs to the periplasmic pilus chaperone family.</text>
</comment>
<reference evidence="9" key="1">
    <citation type="submission" date="2024-06" db="EMBL/GenBank/DDBJ databases">
        <authorList>
            <person name="Song Z."/>
        </authorList>
    </citation>
    <scope>NUCLEOTIDE SEQUENCE</scope>
    <source>
        <strain evidence="9">A1-4-2</strain>
        <plasmid evidence="9">unnamed1</plasmid>
    </source>
</reference>
<evidence type="ECO:0000256" key="6">
    <source>
        <dbReference type="SAM" id="SignalP"/>
    </source>
</evidence>
<dbReference type="SUPFAM" id="SSF49584">
    <property type="entry name" value="Periplasmic chaperone C-domain"/>
    <property type="match status" value="1"/>
</dbReference>
<dbReference type="InterPro" id="IPR001829">
    <property type="entry name" value="Pili_assmbl_chaperone_bac"/>
</dbReference>
<dbReference type="GO" id="GO:0071555">
    <property type="term" value="P:cell wall organization"/>
    <property type="evidence" value="ECO:0007669"/>
    <property type="project" value="InterPro"/>
</dbReference>